<organism evidence="1 2">
    <name type="scientific">Parasitella parasitica</name>
    <dbReference type="NCBI Taxonomy" id="35722"/>
    <lineage>
        <taxon>Eukaryota</taxon>
        <taxon>Fungi</taxon>
        <taxon>Fungi incertae sedis</taxon>
        <taxon>Mucoromycota</taxon>
        <taxon>Mucoromycotina</taxon>
        <taxon>Mucoromycetes</taxon>
        <taxon>Mucorales</taxon>
        <taxon>Mucorineae</taxon>
        <taxon>Mucoraceae</taxon>
        <taxon>Parasitella</taxon>
    </lineage>
</organism>
<sequence>MLPLIQRSILKTLLRKSGREIKECLIIRSGEEWWTLIDRCSRTNLQDLVCASITSSTWMGAGVSVLKSRQLQEALTTQRNERGAIVNNCVVVDPGRWDMWFFVHEDSSADNPDTFRYTKQKQDKMQKKKFRRLREDIQTEQVRRAERALVSSPTLDIGEYNRLAPMTRFHEPIRGVGFREFSTSKVSPECRQQTLTTFKRVPNPQPPVPSRRYATTVTRHGLLSIQMRKSLPPDFGIVICQPA</sequence>
<name>A0A0B7NIG0_9FUNG</name>
<evidence type="ECO:0000313" key="1">
    <source>
        <dbReference type="EMBL" id="CEP17202.1"/>
    </source>
</evidence>
<dbReference type="Proteomes" id="UP000054107">
    <property type="component" value="Unassembled WGS sequence"/>
</dbReference>
<reference evidence="1 2" key="1">
    <citation type="submission" date="2014-09" db="EMBL/GenBank/DDBJ databases">
        <authorList>
            <person name="Ellenberger Sabrina"/>
        </authorList>
    </citation>
    <scope>NUCLEOTIDE SEQUENCE [LARGE SCALE GENOMIC DNA]</scope>
    <source>
        <strain evidence="1 2">CBS 412.66</strain>
    </source>
</reference>
<dbReference type="AlphaFoldDB" id="A0A0B7NIG0"/>
<proteinExistence type="predicted"/>
<dbReference type="EMBL" id="LN733620">
    <property type="protein sequence ID" value="CEP17202.1"/>
    <property type="molecule type" value="Genomic_DNA"/>
</dbReference>
<protein>
    <submittedName>
        <fullName evidence="1">Uncharacterized protein</fullName>
    </submittedName>
</protein>
<dbReference type="OrthoDB" id="2287941at2759"/>
<accession>A0A0B7NIG0</accession>
<keyword evidence="2" id="KW-1185">Reference proteome</keyword>
<gene>
    <name evidence="1" type="primary">PARPA_11496.1 scaffold 44147</name>
</gene>
<evidence type="ECO:0000313" key="2">
    <source>
        <dbReference type="Proteomes" id="UP000054107"/>
    </source>
</evidence>